<evidence type="ECO:0000313" key="4">
    <source>
        <dbReference type="Proteomes" id="UP000474024"/>
    </source>
</evidence>
<evidence type="ECO:0000256" key="1">
    <source>
        <dbReference type="SAM" id="Phobius"/>
    </source>
</evidence>
<feature type="transmembrane region" description="Helical" evidence="1">
    <location>
        <begin position="77"/>
        <end position="98"/>
    </location>
</feature>
<feature type="transmembrane region" description="Helical" evidence="1">
    <location>
        <begin position="16"/>
        <end position="37"/>
    </location>
</feature>
<proteinExistence type="predicted"/>
<dbReference type="AlphaFoldDB" id="A0A6L5YRN9"/>
<gene>
    <name evidence="3" type="ORF">FYJ75_04935</name>
</gene>
<name>A0A6L5YRN9_9FIRM</name>
<sequence>MEQKETNNYETVHRTGTITCGITLILFGILFLVHMVFPALNYRIIFRLWPCILIALGVEVLVANAKPDQKFVYDKGAIVLLMILVIFAMIMAGIDLMFTYGATCISFS</sequence>
<keyword evidence="1" id="KW-0472">Membrane</keyword>
<reference evidence="3 4" key="1">
    <citation type="submission" date="2019-08" db="EMBL/GenBank/DDBJ databases">
        <title>In-depth cultivation of the pig gut microbiome towards novel bacterial diversity and tailored functional studies.</title>
        <authorList>
            <person name="Wylensek D."/>
            <person name="Hitch T.C.A."/>
            <person name="Clavel T."/>
        </authorList>
    </citation>
    <scope>NUCLEOTIDE SEQUENCE [LARGE SCALE GENOMIC DNA]</scope>
    <source>
        <strain evidence="3 4">MUC/MUC-530-WT-4D</strain>
    </source>
</reference>
<accession>A0A6L5YRN9</accession>
<dbReference type="InterPro" id="IPR043726">
    <property type="entry name" value="LiaI-LiaF-like_TM1"/>
</dbReference>
<evidence type="ECO:0000313" key="3">
    <source>
        <dbReference type="EMBL" id="MST74381.1"/>
    </source>
</evidence>
<keyword evidence="1" id="KW-0812">Transmembrane</keyword>
<evidence type="ECO:0000259" key="2">
    <source>
        <dbReference type="Pfam" id="PF18917"/>
    </source>
</evidence>
<organism evidence="3 4">
    <name type="scientific">Roseburia porci</name>
    <dbReference type="NCBI Taxonomy" id="2605790"/>
    <lineage>
        <taxon>Bacteria</taxon>
        <taxon>Bacillati</taxon>
        <taxon>Bacillota</taxon>
        <taxon>Clostridia</taxon>
        <taxon>Lachnospirales</taxon>
        <taxon>Lachnospiraceae</taxon>
        <taxon>Roseburia</taxon>
    </lineage>
</organism>
<protein>
    <recommendedName>
        <fullName evidence="2">LiaI-LiaF-like transmembrane region domain-containing protein</fullName>
    </recommendedName>
</protein>
<feature type="domain" description="LiaI-LiaF-like transmembrane region" evidence="2">
    <location>
        <begin position="18"/>
        <end position="61"/>
    </location>
</feature>
<feature type="transmembrane region" description="Helical" evidence="1">
    <location>
        <begin position="44"/>
        <end position="65"/>
    </location>
</feature>
<dbReference type="Pfam" id="PF18917">
    <property type="entry name" value="LiaI-LiaF-like_TM1"/>
    <property type="match status" value="1"/>
</dbReference>
<dbReference type="Proteomes" id="UP000474024">
    <property type="component" value="Unassembled WGS sequence"/>
</dbReference>
<comment type="caution">
    <text evidence="3">The sequence shown here is derived from an EMBL/GenBank/DDBJ whole genome shotgun (WGS) entry which is preliminary data.</text>
</comment>
<dbReference type="EMBL" id="VUNI01000005">
    <property type="protein sequence ID" value="MST74381.1"/>
    <property type="molecule type" value="Genomic_DNA"/>
</dbReference>
<keyword evidence="4" id="KW-1185">Reference proteome</keyword>
<keyword evidence="1" id="KW-1133">Transmembrane helix</keyword>